<feature type="compositionally biased region" description="Polar residues" evidence="8">
    <location>
        <begin position="163"/>
        <end position="197"/>
    </location>
</feature>
<feature type="compositionally biased region" description="Basic and acidic residues" evidence="8">
    <location>
        <begin position="838"/>
        <end position="854"/>
    </location>
</feature>
<feature type="compositionally biased region" description="Polar residues" evidence="8">
    <location>
        <begin position="13"/>
        <end position="22"/>
    </location>
</feature>
<evidence type="ECO:0000259" key="9">
    <source>
        <dbReference type="Pfam" id="PF05715"/>
    </source>
</evidence>
<proteinExistence type="predicted"/>
<feature type="compositionally biased region" description="Polar residues" evidence="8">
    <location>
        <begin position="706"/>
        <end position="715"/>
    </location>
</feature>
<feature type="region of interest" description="Disordered" evidence="8">
    <location>
        <begin position="821"/>
        <end position="935"/>
    </location>
</feature>
<feature type="compositionally biased region" description="Low complexity" evidence="8">
    <location>
        <begin position="667"/>
        <end position="682"/>
    </location>
</feature>
<feature type="region of interest" description="Disordered" evidence="8">
    <location>
        <begin position="1278"/>
        <end position="1423"/>
    </location>
</feature>
<feature type="compositionally biased region" description="Low complexity" evidence="8">
    <location>
        <begin position="1939"/>
        <end position="1953"/>
    </location>
</feature>
<feature type="region of interest" description="Disordered" evidence="8">
    <location>
        <begin position="650"/>
        <end position="760"/>
    </location>
</feature>
<dbReference type="SUPFAM" id="SSF57903">
    <property type="entry name" value="FYVE/PHD zinc finger"/>
    <property type="match status" value="11"/>
</dbReference>
<dbReference type="InterPro" id="IPR011011">
    <property type="entry name" value="Znf_FYVE_PHD"/>
</dbReference>
<dbReference type="PANTHER" id="PTHR14113:SF6">
    <property type="entry name" value="PROTEIN PICCOLO"/>
    <property type="match status" value="1"/>
</dbReference>
<feature type="compositionally biased region" description="Polar residues" evidence="8">
    <location>
        <begin position="2175"/>
        <end position="2185"/>
    </location>
</feature>
<feature type="compositionally biased region" description="Basic and acidic residues" evidence="8">
    <location>
        <begin position="3017"/>
        <end position="3041"/>
    </location>
</feature>
<feature type="compositionally biased region" description="Polar residues" evidence="8">
    <location>
        <begin position="1750"/>
        <end position="1760"/>
    </location>
</feature>
<feature type="region of interest" description="Disordered" evidence="8">
    <location>
        <begin position="1984"/>
        <end position="2085"/>
    </location>
</feature>
<feature type="compositionally biased region" description="Polar residues" evidence="8">
    <location>
        <begin position="957"/>
        <end position="979"/>
    </location>
</feature>
<feature type="compositionally biased region" description="Polar residues" evidence="8">
    <location>
        <begin position="567"/>
        <end position="588"/>
    </location>
</feature>
<feature type="domain" description="Zinc finger piccolo-type" evidence="9">
    <location>
        <begin position="765"/>
        <end position="818"/>
    </location>
</feature>
<keyword evidence="11" id="KW-1185">Reference proteome</keyword>
<dbReference type="Proteomes" id="UP001529510">
    <property type="component" value="Unassembled WGS sequence"/>
</dbReference>
<feature type="region of interest" description="Disordered" evidence="8">
    <location>
        <begin position="1442"/>
        <end position="1547"/>
    </location>
</feature>
<feature type="compositionally biased region" description="Basic and acidic residues" evidence="8">
    <location>
        <begin position="1045"/>
        <end position="1055"/>
    </location>
</feature>
<feature type="region of interest" description="Disordered" evidence="8">
    <location>
        <begin position="1861"/>
        <end position="1963"/>
    </location>
</feature>
<dbReference type="InterPro" id="IPR013083">
    <property type="entry name" value="Znf_RING/FYVE/PHD"/>
</dbReference>
<feature type="compositionally biased region" description="Basic and acidic residues" evidence="8">
    <location>
        <begin position="3171"/>
        <end position="3193"/>
    </location>
</feature>
<feature type="compositionally biased region" description="Low complexity" evidence="8">
    <location>
        <begin position="619"/>
        <end position="630"/>
    </location>
</feature>
<feature type="domain" description="Zinc finger piccolo-type" evidence="9">
    <location>
        <begin position="1534"/>
        <end position="1587"/>
    </location>
</feature>
<feature type="compositionally biased region" description="Basic and acidic residues" evidence="8">
    <location>
        <begin position="1614"/>
        <end position="1626"/>
    </location>
</feature>
<feature type="compositionally biased region" description="Polar residues" evidence="8">
    <location>
        <begin position="2937"/>
        <end position="2947"/>
    </location>
</feature>
<feature type="compositionally biased region" description="Basic and acidic residues" evidence="8">
    <location>
        <begin position="1020"/>
        <end position="1036"/>
    </location>
</feature>
<dbReference type="EMBL" id="JAMKFB020000018">
    <property type="protein sequence ID" value="KAL0167715.1"/>
    <property type="molecule type" value="Genomic_DNA"/>
</dbReference>
<feature type="region of interest" description="Disordered" evidence="8">
    <location>
        <begin position="397"/>
        <end position="482"/>
    </location>
</feature>
<feature type="compositionally biased region" description="Low complexity" evidence="8">
    <location>
        <begin position="1732"/>
        <end position="1749"/>
    </location>
</feature>
<feature type="compositionally biased region" description="Polar residues" evidence="8">
    <location>
        <begin position="1447"/>
        <end position="1505"/>
    </location>
</feature>
<feature type="compositionally biased region" description="Polar residues" evidence="8">
    <location>
        <begin position="399"/>
        <end position="412"/>
    </location>
</feature>
<feature type="compositionally biased region" description="Low complexity" evidence="8">
    <location>
        <begin position="922"/>
        <end position="935"/>
    </location>
</feature>
<feature type="region of interest" description="Disordered" evidence="8">
    <location>
        <begin position="1"/>
        <end position="127"/>
    </location>
</feature>
<evidence type="ECO:0000313" key="10">
    <source>
        <dbReference type="EMBL" id="KAL0167715.1"/>
    </source>
</evidence>
<feature type="domain" description="Zinc finger piccolo-type" evidence="9">
    <location>
        <begin position="2595"/>
        <end position="2648"/>
    </location>
</feature>
<evidence type="ECO:0000256" key="7">
    <source>
        <dbReference type="ARBA" id="ARBA00034101"/>
    </source>
</evidence>
<comment type="caution">
    <text evidence="10">The sequence shown here is derived from an EMBL/GenBank/DDBJ whole genome shotgun (WGS) entry which is preliminary data.</text>
</comment>
<feature type="region of interest" description="Disordered" evidence="8">
    <location>
        <begin position="1726"/>
        <end position="1812"/>
    </location>
</feature>
<keyword evidence="1" id="KW-0479">Metal-binding</keyword>
<feature type="compositionally biased region" description="Basic and acidic residues" evidence="8">
    <location>
        <begin position="1927"/>
        <end position="1938"/>
    </location>
</feature>
<feature type="compositionally biased region" description="Low complexity" evidence="8">
    <location>
        <begin position="1284"/>
        <end position="1301"/>
    </location>
</feature>
<feature type="compositionally biased region" description="Low complexity" evidence="8">
    <location>
        <begin position="1330"/>
        <end position="1345"/>
    </location>
</feature>
<feature type="compositionally biased region" description="Basic and acidic residues" evidence="8">
    <location>
        <begin position="198"/>
        <end position="213"/>
    </location>
</feature>
<feature type="domain" description="Zinc finger piccolo-type" evidence="9">
    <location>
        <begin position="2878"/>
        <end position="2921"/>
    </location>
</feature>
<evidence type="ECO:0000313" key="11">
    <source>
        <dbReference type="Proteomes" id="UP001529510"/>
    </source>
</evidence>
<dbReference type="GO" id="GO:0043226">
    <property type="term" value="C:organelle"/>
    <property type="evidence" value="ECO:0007669"/>
    <property type="project" value="UniProtKB-ARBA"/>
</dbReference>
<evidence type="ECO:0000256" key="1">
    <source>
        <dbReference type="ARBA" id="ARBA00022723"/>
    </source>
</evidence>
<feature type="compositionally biased region" description="Polar residues" evidence="8">
    <location>
        <begin position="2650"/>
        <end position="2661"/>
    </location>
</feature>
<sequence length="3255" mass="344036">ALKGMEPAGQPLMKTQTQPSKSQKMESTHGPLEKQPMAQPTKSSPANQPAAQKKEMHEQQTSAAGAKQAPSPKPLQQPTAKNAPSPPVSKAAPQTETEQEQSGFFGFSGFGGARSRSPSPQPAVSAMSGKVLGFGSSFLSSASNLISSAVQDEPSATPPTNPQAPSVSHTPPISHKASATSQGPALSASTGKANQSDGQKEEKKTELSADQKNKAPISQIKKAEPPSQMPKADKGPQTLPKSCPLCKVEIKKDLANYNTCTECKNTVCNLCGFNPTPHQTETAAQPKKTPTAQPLASPSIQKKGVSELDKLGKKTEPPRQTKAPNGTLPIQKAQQQDNEAKSEVSAKTAKEESGFFGFGGARSRSPSPQPAMSAVSGKVLGFGSSFLSSASNLISSAVQDETSTTPPTSRKASTVSQSSTPPTSRKSSAVPQTTNTGDTKQPTAQKQEKKISESPQLASKSSVKAKTDQTLSAKVGKTPLPLPEICPLCKGDISSDPPNFSTCTDCKNIVCNRCGFNPMPHQKEVKEWLCLNCQIKRASEPTQQDKTGAPPGASRTEDQSKTPLGKPTTTSTAQPAQKETTKPQQPKDSSAPAKSETTTQSDSSKEDTGFFGFGFGGARSRSPSPQPVVSEKVLGFGSSFLSSASNLISSVVQDESSTTPPTPRKGSTVSQTSVKSTTPPTSRKGSSVSQTSLKTTSAVGAAATSRKGSTASQDATKMLAGENKPLSQKQLEDKKSMQSQALKAPSTPPSKPRAADMSTQALPKECPLCKVELKKDPPNFNTCTECKSIVCNLCGFNPMPHQTEAKEWLCLTCQVQRASMPTHAEPQHQARKVAPVPKKKEQDVPEPAQKKQNAEEATNTGQKTAVVGGKEPSDVTPQQLSQPKTSQQTKSDKPQEKQSKPPPKAEPHQEESGFFGFGFGGARSRSPSPQPAVSAVSGKVLGFGSSFLSTASNLISSAVQDEPSTTPPTFRKGSSVSETTPPPGSRKGSTVSQSLFNNNTTSPSLRKGSETTQGSQKNQPSEDTKPSVEQKQEEKTPLPQQVKEPSNKLKEDKSETPISKVCPLCKVELKKDQYKSCTECKNILCNLCGFNPMPHENENTPLFLEIRYDITQPSTLPAATLHLHKLSAGHFQALHNIIAPAAPMMQKAPEPPPAQLQSNSKKVAPIKMDTPTLDTLQKKPHLPADAVPKDKKPEVAGKPAETLQPTQRETTQHHTAEVPKSESQKTDPQPDKPGLFGFGFGGARSRSPSPQPAVSAVSEKVLGFGSSFLSSASNLISTAVQDESSTTPSSSRKASTASQMSDKTPPTSRKGSAVSQISSKFNTTPPSSRKGSTVSQTSVKTTPPTSKKEPEAAVNSKNIEKTDGVKTQVAETEEETTKGATSQQQKQGKTQDGHVPISSEISEESKGRSQSPLLPPTASAVSGKVLGFGSSLFSSASNLISSALDEPSTTPPTSRKGSTTSQLSAKTTTPPSSRKGSSVSQTSDKITTPPSSRKGSGVSQTSLKTSAPPASPKAQPTTDLPETGTESTKSFPKTCPLCKVNLQKKPPNYDTCTECKNIVCNLCGFNPMPHETENKEWLCLNCQMQRAQAEANKVPPQVSPLKKATPAPVPPQKKPLDSTDATEKAKTALSAGTAPESRKSSAVPPTQKPPQQQDIKNPVKPTQKDNTISTKSPAPSKTASTKEESGLFGFGRSRSPSPQPAASSVSGKVFGFGSSLLSSASNLISTAVQDESSTTSQQQVSAASQMSVTTTLTPATSQKGSADVSPKQGAKSVEEVQKDKKPEEKMTEGQGKAVIKEGDQKSEPPKACPLCKAEIKKNPPNYRTCTTCKSTVCNLCGFNPMPHQTEVKEWLCLNCQMQRAPEPPVVKPGTQTTKLPPPASPKKQDTEVVVAEDQKLDASGKQEGKPSLADSKQTTSETQQLPAKSDQPPKSEPPKQDSDFFSFGFGGSRSRSPSPQPTVSAVSGKVLGFGSSFLSSASNLISSAVQDEPSKTPPTSRKGSTVSQTSNKATPTPPTSRKASVAPQDTKVNLPAAESNPTSPPTQEQKKPPDAQSSKPLQAQVKGEHPKSCPLCKETLKKDPQNYSSCTSCKSIVCNLCGFNPNPHQTEVKEWLCLTCQMQRTSGPPPAQPQPNKVLPPASPQKKETPEKKPSVTAMQEKKPSVTAEQEKKPPIETKTPTAPNTQISKGDASPSKSAPPKGEQIKEESSFFGFGFGGARSRSPSPQTAVSDKMFGFGSSILSSASNLISSAVQDESSNKTPPTSRKGSTVSQTLSKTTPTPPPSRKGSVAPHDAKQKPTEGESKPVVKSVQEPKPVQKTPDPNPKPPHAPEELPKTCPLCKETLKKDPQNYSSCSSCQKIVCNLCGFNPNPHQTERTSGPPPSQPQPQSNKAPPASPEKKATQISPSPEKKQSVPAEQDKKPPAETKKPIVTLTPNAQKSKDEASPSKPAPLSKVEQTKEESSFFGFGFGGARSRSPSPQSAVSEKVFGFGSSFLSSASNLISSAVQDESSSKTPPSSRKGSTVSQSSVKTTPTPPTSRKGSEASQATQKIKPAEEAKLIAAQKQDDRKKEGDKPEDEKTKEPDVKINRPALELPKACPICKVDIKRDPPNYNTCTECKETVCNLCGFNPMPHQTEVKEWLCLNCQVKKAQPQVSKASPPTTAENKEALIHTPVPVSPKNKPDVTEKISPSAATENQENKPTQATTQPSEIPKRDPSPVKSAVQQKPEPSKEESGFFGFGFGGARSGSPQPSVTAVSGKVLGFGSSFLSSASNLISSAVQDESSTTPPTSRKASTASETSAKITPPTSRKASVVSQTSVKTTTTPPASRKGSVTTQKVPPTADTKAPTTDKPKEDKTDEKKVQQATAVVAVAAPKAETKACPLCKVDLNVGSKDTPDYNTCTECKNIVCNLCGFNPTPHQTEQALKGMEPQEPPKTKTLETQPENVSTSVPPPKTESVTPGAPSLVSAMVPDVAETQKKEAQAVAIPDKPKNPVSVDAQKKESPKPLETNIKTQPAAPQKKETSDSKKDKEPEKHLKDSDKSPVKSAPPPQAEPPKQESSFFGFGFGGPKAQPASPKPSESTTAKLFGFGGLTETARSRSPSPQSVSAVSGKVLGFGSSIFSSASNLISSAVQDESSTTPPTSRKASTVSQTSVKSTPTTSRKGSAVAVDSSKIGDTKPHAGQDPEKPVEKKPEIKQVTAPKPPQKPAPEEVKTNCPLCKVELNVGSKDAKNFNTCTECKTTVCSQCGFNPMPHQTE</sequence>
<feature type="compositionally biased region" description="Polar residues" evidence="8">
    <location>
        <begin position="425"/>
        <end position="445"/>
    </location>
</feature>
<comment type="subcellular location">
    <subcellularLocation>
        <location evidence="7">Presynaptic active zone</location>
    </subcellularLocation>
</comment>
<evidence type="ECO:0000256" key="8">
    <source>
        <dbReference type="SAM" id="MobiDB-lite"/>
    </source>
</evidence>
<evidence type="ECO:0000256" key="3">
    <source>
        <dbReference type="ARBA" id="ARBA00022771"/>
    </source>
</evidence>
<feature type="compositionally biased region" description="Low complexity" evidence="8">
    <location>
        <begin position="2810"/>
        <end position="2822"/>
    </location>
</feature>
<feature type="compositionally biased region" description="Polar residues" evidence="8">
    <location>
        <begin position="2689"/>
        <end position="2707"/>
    </location>
</feature>
<feature type="compositionally biased region" description="Basic and acidic residues" evidence="8">
    <location>
        <begin position="2550"/>
        <end position="2585"/>
    </location>
</feature>
<feature type="compositionally biased region" description="Polar residues" evidence="8">
    <location>
        <begin position="38"/>
        <end position="50"/>
    </location>
</feature>
<feature type="region of interest" description="Disordered" evidence="8">
    <location>
        <begin position="2501"/>
        <end position="2587"/>
    </location>
</feature>
<keyword evidence="6" id="KW-0966">Cell projection</keyword>
<feature type="compositionally biased region" description="Polar residues" evidence="8">
    <location>
        <begin position="276"/>
        <end position="300"/>
    </location>
</feature>
<feature type="compositionally biased region" description="Low complexity" evidence="8">
    <location>
        <begin position="1692"/>
        <end position="1711"/>
    </location>
</feature>
<dbReference type="Gene3D" id="3.30.40.10">
    <property type="entry name" value="Zinc/RING finger domain, C3HC4 (zinc finger)"/>
    <property type="match status" value="11"/>
</dbReference>
<organism evidence="10 11">
    <name type="scientific">Cirrhinus mrigala</name>
    <name type="common">Mrigala</name>
    <dbReference type="NCBI Taxonomy" id="683832"/>
    <lineage>
        <taxon>Eukaryota</taxon>
        <taxon>Metazoa</taxon>
        <taxon>Chordata</taxon>
        <taxon>Craniata</taxon>
        <taxon>Vertebrata</taxon>
        <taxon>Euteleostomi</taxon>
        <taxon>Actinopterygii</taxon>
        <taxon>Neopterygii</taxon>
        <taxon>Teleostei</taxon>
        <taxon>Ostariophysi</taxon>
        <taxon>Cypriniformes</taxon>
        <taxon>Cyprinidae</taxon>
        <taxon>Labeoninae</taxon>
        <taxon>Labeonini</taxon>
        <taxon>Cirrhinus</taxon>
    </lineage>
</organism>
<feature type="region of interest" description="Disordered" evidence="8">
    <location>
        <begin position="2649"/>
        <end position="2754"/>
    </location>
</feature>
<feature type="domain" description="Zinc finger piccolo-type" evidence="9">
    <location>
        <begin position="3213"/>
        <end position="3255"/>
    </location>
</feature>
<feature type="region of interest" description="Disordered" evidence="8">
    <location>
        <begin position="2363"/>
        <end position="2481"/>
    </location>
</feature>
<feature type="compositionally biased region" description="Polar residues" evidence="8">
    <location>
        <begin position="2250"/>
        <end position="2274"/>
    </location>
</feature>
<feature type="compositionally biased region" description="Low complexity" evidence="8">
    <location>
        <begin position="413"/>
        <end position="424"/>
    </location>
</feature>
<feature type="compositionally biased region" description="Polar residues" evidence="8">
    <location>
        <begin position="3130"/>
        <end position="3161"/>
    </location>
</feature>
<feature type="compositionally biased region" description="Polar residues" evidence="8">
    <location>
        <begin position="1302"/>
        <end position="1329"/>
    </location>
</feature>
<feature type="compositionally biased region" description="Basic and acidic residues" evidence="8">
    <location>
        <begin position="890"/>
        <end position="911"/>
    </location>
</feature>
<accession>A0ABD0P1P7</accession>
<feature type="domain" description="Zinc finger piccolo-type" evidence="9">
    <location>
        <begin position="485"/>
        <end position="538"/>
    </location>
</feature>
<feature type="compositionally biased region" description="Basic and acidic residues" evidence="8">
    <location>
        <begin position="2290"/>
        <end position="2303"/>
    </location>
</feature>
<feature type="region of interest" description="Disordered" evidence="8">
    <location>
        <begin position="2774"/>
        <end position="2860"/>
    </location>
</feature>
<feature type="region of interest" description="Disordered" evidence="8">
    <location>
        <begin position="274"/>
        <end position="375"/>
    </location>
</feature>
<dbReference type="GO" id="GO:0008270">
    <property type="term" value="F:zinc ion binding"/>
    <property type="evidence" value="ECO:0007669"/>
    <property type="project" value="UniProtKB-KW"/>
</dbReference>
<dbReference type="GO" id="GO:0048786">
    <property type="term" value="C:presynaptic active zone"/>
    <property type="evidence" value="ECO:0007669"/>
    <property type="project" value="UniProtKB-SubCell"/>
</dbReference>
<feature type="compositionally biased region" description="Low complexity" evidence="8">
    <location>
        <begin position="2520"/>
        <end position="2530"/>
    </location>
</feature>
<dbReference type="PANTHER" id="PTHR14113">
    <property type="entry name" value="PICCOLO/BASSOON"/>
    <property type="match status" value="1"/>
</dbReference>
<feature type="compositionally biased region" description="Basic and acidic residues" evidence="8">
    <location>
        <begin position="1772"/>
        <end position="1787"/>
    </location>
</feature>
<gene>
    <name evidence="10" type="ORF">M9458_035937</name>
</gene>
<feature type="region of interest" description="Disordered" evidence="8">
    <location>
        <begin position="2247"/>
        <end position="2333"/>
    </location>
</feature>
<evidence type="ECO:0000256" key="2">
    <source>
        <dbReference type="ARBA" id="ARBA00022737"/>
    </source>
</evidence>
<keyword evidence="2" id="KW-0677">Repeat</keyword>
<feature type="compositionally biased region" description="Basic and acidic residues" evidence="8">
    <location>
        <begin position="2846"/>
        <end position="2860"/>
    </location>
</feature>
<feature type="non-terminal residue" evidence="10">
    <location>
        <position position="1"/>
    </location>
</feature>
<feature type="compositionally biased region" description="Polar residues" evidence="8">
    <location>
        <begin position="1514"/>
        <end position="1531"/>
    </location>
</feature>
<feature type="region of interest" description="Disordered" evidence="8">
    <location>
        <begin position="1171"/>
        <end position="1256"/>
    </location>
</feature>
<feature type="compositionally biased region" description="Polar residues" evidence="8">
    <location>
        <begin position="453"/>
        <end position="472"/>
    </location>
</feature>
<feature type="domain" description="Zinc finger piccolo-type" evidence="9">
    <location>
        <begin position="1061"/>
        <end position="1099"/>
    </location>
</feature>
<protein>
    <recommendedName>
        <fullName evidence="9">Zinc finger piccolo-type domain-containing protein</fullName>
    </recommendedName>
</protein>
<feature type="domain" description="Zinc finger piccolo-type" evidence="9">
    <location>
        <begin position="2068"/>
        <end position="2121"/>
    </location>
</feature>
<feature type="domain" description="Zinc finger piccolo-type" evidence="9">
    <location>
        <begin position="242"/>
        <end position="281"/>
    </location>
</feature>
<keyword evidence="3" id="KW-0863">Zinc-finger</keyword>
<feature type="compositionally biased region" description="Basic and acidic residues" evidence="8">
    <location>
        <begin position="2406"/>
        <end position="2426"/>
    </location>
</feature>
<feature type="compositionally biased region" description="Basic and acidic residues" evidence="8">
    <location>
        <begin position="304"/>
        <end position="319"/>
    </location>
</feature>
<feature type="compositionally biased region" description="Polar residues" evidence="8">
    <location>
        <begin position="1910"/>
        <end position="1922"/>
    </location>
</feature>
<feature type="compositionally biased region" description="Polar residues" evidence="8">
    <location>
        <begin position="1664"/>
        <end position="1679"/>
    </location>
</feature>
<feature type="compositionally biased region" description="Basic and acidic residues" evidence="8">
    <location>
        <begin position="1794"/>
        <end position="1804"/>
    </location>
</feature>
<reference evidence="10 11" key="1">
    <citation type="submission" date="2024-05" db="EMBL/GenBank/DDBJ databases">
        <title>Genome sequencing and assembly of Indian major carp, Cirrhinus mrigala (Hamilton, 1822).</title>
        <authorList>
            <person name="Mohindra V."/>
            <person name="Chowdhury L.M."/>
            <person name="Lal K."/>
            <person name="Jena J.K."/>
        </authorList>
    </citation>
    <scope>NUCLEOTIDE SEQUENCE [LARGE SCALE GENOMIC DNA]</scope>
    <source>
        <strain evidence="10">CM1030</strain>
        <tissue evidence="10">Blood</tissue>
    </source>
</reference>
<feature type="domain" description="Zinc finger piccolo-type" evidence="9">
    <location>
        <begin position="1807"/>
        <end position="1860"/>
    </location>
</feature>
<feature type="compositionally biased region" description="Basic and acidic residues" evidence="8">
    <location>
        <begin position="1882"/>
        <end position="1904"/>
    </location>
</feature>
<evidence type="ECO:0000256" key="5">
    <source>
        <dbReference type="ARBA" id="ARBA00023018"/>
    </source>
</evidence>
<feature type="compositionally biased region" description="Polar residues" evidence="8">
    <location>
        <begin position="1378"/>
        <end position="1390"/>
    </location>
</feature>
<feature type="compositionally biased region" description="Polar residues" evidence="8">
    <location>
        <begin position="2504"/>
        <end position="2519"/>
    </location>
</feature>
<feature type="region of interest" description="Disordered" evidence="8">
    <location>
        <begin position="149"/>
        <end position="242"/>
    </location>
</feature>
<evidence type="ECO:0000256" key="6">
    <source>
        <dbReference type="ARBA" id="ARBA00023273"/>
    </source>
</evidence>
<dbReference type="InterPro" id="IPR052098">
    <property type="entry name" value="Presynaptic_Scaffold_Bsn/Pclo"/>
</dbReference>
<name>A0ABD0P1P7_CIRMR</name>
<keyword evidence="4" id="KW-0862">Zinc</keyword>
<dbReference type="InterPro" id="IPR008899">
    <property type="entry name" value="Znf_piccolo"/>
</dbReference>
<feature type="region of interest" description="Disordered" evidence="8">
    <location>
        <begin position="957"/>
        <end position="1055"/>
    </location>
</feature>
<feature type="region of interest" description="Disordered" evidence="8">
    <location>
        <begin position="3127"/>
        <end position="3213"/>
    </location>
</feature>
<keyword evidence="5" id="KW-0770">Synapse</keyword>
<feature type="region of interest" description="Disordered" evidence="8">
    <location>
        <begin position="540"/>
        <end position="630"/>
    </location>
</feature>
<feature type="compositionally biased region" description="Basic and acidic residues" evidence="8">
    <location>
        <begin position="2141"/>
        <end position="2172"/>
    </location>
</feature>
<feature type="compositionally biased region" description="Polar residues" evidence="8">
    <location>
        <begin position="875"/>
        <end position="889"/>
    </location>
</feature>
<feature type="region of interest" description="Disordered" evidence="8">
    <location>
        <begin position="2119"/>
        <end position="2230"/>
    </location>
</feature>
<feature type="compositionally biased region" description="Polar residues" evidence="8">
    <location>
        <begin position="683"/>
        <end position="698"/>
    </location>
</feature>
<feature type="region of interest" description="Disordered" evidence="8">
    <location>
        <begin position="1590"/>
        <end position="1711"/>
    </location>
</feature>
<feature type="compositionally biased region" description="Polar residues" evidence="8">
    <location>
        <begin position="1993"/>
        <end position="2018"/>
    </location>
</feature>
<feature type="compositionally biased region" description="Low complexity" evidence="8">
    <location>
        <begin position="2835"/>
        <end position="2845"/>
    </location>
</feature>
<feature type="non-terminal residue" evidence="10">
    <location>
        <position position="3255"/>
    </location>
</feature>
<evidence type="ECO:0000256" key="4">
    <source>
        <dbReference type="ARBA" id="ARBA00022833"/>
    </source>
</evidence>
<dbReference type="Pfam" id="PF05715">
    <property type="entry name" value="zf-piccolo"/>
    <property type="match status" value="11"/>
</dbReference>
<feature type="compositionally biased region" description="Basic and acidic residues" evidence="8">
    <location>
        <begin position="338"/>
        <end position="353"/>
    </location>
</feature>
<feature type="compositionally biased region" description="Polar residues" evidence="8">
    <location>
        <begin position="2778"/>
        <end position="2808"/>
    </location>
</feature>
<feature type="compositionally biased region" description="Polar residues" evidence="8">
    <location>
        <begin position="987"/>
        <end position="1019"/>
    </location>
</feature>
<feature type="domain" description="Zinc finger piccolo-type" evidence="9">
    <location>
        <begin position="2334"/>
        <end position="2374"/>
    </location>
</feature>
<feature type="compositionally biased region" description="Polar residues" evidence="8">
    <location>
        <begin position="3096"/>
        <end position="3106"/>
    </location>
</feature>
<feature type="compositionally biased region" description="Basic and acidic residues" evidence="8">
    <location>
        <begin position="1210"/>
        <end position="1230"/>
    </location>
</feature>
<feature type="compositionally biased region" description="Low complexity" evidence="8">
    <location>
        <begin position="1243"/>
        <end position="1256"/>
    </location>
</feature>
<feature type="region of interest" description="Disordered" evidence="8">
    <location>
        <begin position="2918"/>
        <end position="3107"/>
    </location>
</feature>